<dbReference type="GO" id="GO:0003755">
    <property type="term" value="F:peptidyl-prolyl cis-trans isomerase activity"/>
    <property type="evidence" value="ECO:0007669"/>
    <property type="project" value="UniProtKB-UniRule"/>
</dbReference>
<sequence length="501" mass="56772">MQREKFMADEELDELQADTLTAEPEGEEDKPLNLEVEVASPSDCERHVTVTVSREDIDRYMNDAYSELMPSANVPGFRIGRAPRKLVESKFKKQIAEQIKGSLLLDSLSQISEEQSFTAISEPDLNLDAVEVPDDGPMTFEFDIEVRPEFDMPKWKGAKIERPVREFTPADVDLHLEKMLARYGQLVPHDGPASEGDYLTVNITTSHDGKQLEKEEEHVLRIRQKLSFRDGEVADFAKLMVGAKAGDRRKVDFELTQDAPNEDLRGKKINVEFEVLEVKKLKLPELNEEFLSEMGDFKTEGDLRDAINDSLNRQLEYEQQQKIRAQISSLLTKSADWQLPPGLLKRQSSRELERTVMELRRAGFNEAEIRARENTLRQNSAASTARSLKEHFILERIAEDENIEAQEGDFEKEVLLIAMQSGESPRRVRAQIEKRGLMDVLQNQIVERKVLELVQEHAKFADKPYEPEAFDVEAVNLAAGGGEGPTSVSESAPETSESTES</sequence>
<dbReference type="GO" id="GO:0005737">
    <property type="term" value="C:cytoplasm"/>
    <property type="evidence" value="ECO:0007669"/>
    <property type="project" value="UniProtKB-SubCell"/>
</dbReference>
<name>A0A5C6CR82_9BACT</name>
<dbReference type="SUPFAM" id="SSF54534">
    <property type="entry name" value="FKBP-like"/>
    <property type="match status" value="1"/>
</dbReference>
<organism evidence="13 14">
    <name type="scientific">Bythopirellula polymerisocia</name>
    <dbReference type="NCBI Taxonomy" id="2528003"/>
    <lineage>
        <taxon>Bacteria</taxon>
        <taxon>Pseudomonadati</taxon>
        <taxon>Planctomycetota</taxon>
        <taxon>Planctomycetia</taxon>
        <taxon>Pirellulales</taxon>
        <taxon>Lacipirellulaceae</taxon>
        <taxon>Bythopirellula</taxon>
    </lineage>
</organism>
<dbReference type="Proteomes" id="UP000318437">
    <property type="component" value="Unassembled WGS sequence"/>
</dbReference>
<comment type="function">
    <text evidence="9">Involved in protein export. Acts as a chaperone by maintaining the newly synthesized protein in an open conformation. Functions as a peptidyl-prolyl cis-trans isomerase.</text>
</comment>
<evidence type="ECO:0000313" key="13">
    <source>
        <dbReference type="EMBL" id="TWU25616.1"/>
    </source>
</evidence>
<feature type="region of interest" description="Disordered" evidence="10">
    <location>
        <begin position="477"/>
        <end position="501"/>
    </location>
</feature>
<dbReference type="GO" id="GO:0051083">
    <property type="term" value="P:'de novo' cotranslational protein folding"/>
    <property type="evidence" value="ECO:0007669"/>
    <property type="project" value="TreeGrafter"/>
</dbReference>
<evidence type="ECO:0000256" key="9">
    <source>
        <dbReference type="HAMAP-Rule" id="MF_00303"/>
    </source>
</evidence>
<dbReference type="GO" id="GO:0044183">
    <property type="term" value="F:protein folding chaperone"/>
    <property type="evidence" value="ECO:0007669"/>
    <property type="project" value="TreeGrafter"/>
</dbReference>
<evidence type="ECO:0000256" key="1">
    <source>
        <dbReference type="ARBA" id="ARBA00000971"/>
    </source>
</evidence>
<dbReference type="EC" id="5.2.1.8" evidence="3 9"/>
<keyword evidence="6 9" id="KW-0143">Chaperone</keyword>
<dbReference type="SUPFAM" id="SSF109998">
    <property type="entry name" value="Triger factor/SurA peptide-binding domain-like"/>
    <property type="match status" value="1"/>
</dbReference>
<comment type="caution">
    <text evidence="13">The sequence shown here is derived from an EMBL/GenBank/DDBJ whole genome shotgun (WGS) entry which is preliminary data.</text>
</comment>
<evidence type="ECO:0000256" key="6">
    <source>
        <dbReference type="ARBA" id="ARBA00023186"/>
    </source>
</evidence>
<feature type="domain" description="Trigger factor ribosome-binding bacterial" evidence="11">
    <location>
        <begin position="35"/>
        <end position="179"/>
    </location>
</feature>
<keyword evidence="14" id="KW-1185">Reference proteome</keyword>
<evidence type="ECO:0000313" key="14">
    <source>
        <dbReference type="Proteomes" id="UP000318437"/>
    </source>
</evidence>
<proteinExistence type="inferred from homology"/>
<keyword evidence="9" id="KW-0131">Cell cycle</keyword>
<evidence type="ECO:0000259" key="12">
    <source>
        <dbReference type="Pfam" id="PF05698"/>
    </source>
</evidence>
<dbReference type="Gene3D" id="1.10.3120.10">
    <property type="entry name" value="Trigger factor, C-terminal domain"/>
    <property type="match status" value="1"/>
</dbReference>
<dbReference type="HAMAP" id="MF_00303">
    <property type="entry name" value="Trigger_factor_Tig"/>
    <property type="match status" value="1"/>
</dbReference>
<feature type="compositionally biased region" description="Low complexity" evidence="10">
    <location>
        <begin position="486"/>
        <end position="501"/>
    </location>
</feature>
<dbReference type="InterPro" id="IPR046357">
    <property type="entry name" value="PPIase_dom_sf"/>
</dbReference>
<dbReference type="Gene3D" id="3.30.70.1050">
    <property type="entry name" value="Trigger factor ribosome-binding domain"/>
    <property type="match status" value="1"/>
</dbReference>
<dbReference type="InterPro" id="IPR008880">
    <property type="entry name" value="Trigger_fac_C"/>
</dbReference>
<evidence type="ECO:0000256" key="10">
    <source>
        <dbReference type="SAM" id="MobiDB-lite"/>
    </source>
</evidence>
<dbReference type="GO" id="GO:0043335">
    <property type="term" value="P:protein unfolding"/>
    <property type="evidence" value="ECO:0007669"/>
    <property type="project" value="TreeGrafter"/>
</dbReference>
<dbReference type="InterPro" id="IPR036611">
    <property type="entry name" value="Trigger_fac_ribosome-bd_sf"/>
</dbReference>
<dbReference type="InterPro" id="IPR005215">
    <property type="entry name" value="Trig_fac"/>
</dbReference>
<comment type="domain">
    <text evidence="9">Consists of 3 domains; the N-terminus binds the ribosome, the middle domain has PPIase activity, while the C-terminus has intrinsic chaperone activity on its own.</text>
</comment>
<evidence type="ECO:0000256" key="3">
    <source>
        <dbReference type="ARBA" id="ARBA00013194"/>
    </source>
</evidence>
<dbReference type="Pfam" id="PF05698">
    <property type="entry name" value="Trigger_C"/>
    <property type="match status" value="1"/>
</dbReference>
<evidence type="ECO:0000256" key="7">
    <source>
        <dbReference type="ARBA" id="ARBA00023235"/>
    </source>
</evidence>
<feature type="domain" description="Trigger factor C-terminal" evidence="12">
    <location>
        <begin position="302"/>
        <end position="454"/>
    </location>
</feature>
<dbReference type="PANTHER" id="PTHR30560:SF3">
    <property type="entry name" value="TRIGGER FACTOR-LIKE PROTEIN TIG, CHLOROPLASTIC"/>
    <property type="match status" value="1"/>
</dbReference>
<evidence type="ECO:0000256" key="2">
    <source>
        <dbReference type="ARBA" id="ARBA00005464"/>
    </source>
</evidence>
<evidence type="ECO:0000256" key="5">
    <source>
        <dbReference type="ARBA" id="ARBA00023110"/>
    </source>
</evidence>
<dbReference type="AlphaFoldDB" id="A0A5C6CR82"/>
<keyword evidence="9" id="KW-0963">Cytoplasm</keyword>
<dbReference type="GO" id="GO:0051301">
    <property type="term" value="P:cell division"/>
    <property type="evidence" value="ECO:0007669"/>
    <property type="project" value="UniProtKB-KW"/>
</dbReference>
<evidence type="ECO:0000259" key="11">
    <source>
        <dbReference type="Pfam" id="PF05697"/>
    </source>
</evidence>
<keyword evidence="9" id="KW-0132">Cell division</keyword>
<dbReference type="NCBIfam" id="TIGR00115">
    <property type="entry name" value="tig"/>
    <property type="match status" value="1"/>
</dbReference>
<comment type="subcellular location">
    <subcellularLocation>
        <location evidence="9">Cytoplasm</location>
    </subcellularLocation>
    <text evidence="9">About half TF is bound to the ribosome near the polypeptide exit tunnel while the other half is free in the cytoplasm.</text>
</comment>
<dbReference type="InterPro" id="IPR037041">
    <property type="entry name" value="Trigger_fac_C_sf"/>
</dbReference>
<dbReference type="Pfam" id="PF05697">
    <property type="entry name" value="Trigger_N"/>
    <property type="match status" value="1"/>
</dbReference>
<evidence type="ECO:0000256" key="4">
    <source>
        <dbReference type="ARBA" id="ARBA00016902"/>
    </source>
</evidence>
<protein>
    <recommendedName>
        <fullName evidence="4 9">Trigger factor</fullName>
        <shortName evidence="9">TF</shortName>
        <ecNumber evidence="3 9">5.2.1.8</ecNumber>
    </recommendedName>
    <alternativeName>
        <fullName evidence="8 9">PPIase</fullName>
    </alternativeName>
</protein>
<gene>
    <name evidence="9 13" type="primary">tig</name>
    <name evidence="13" type="ORF">Pla144_28230</name>
</gene>
<dbReference type="InterPro" id="IPR027304">
    <property type="entry name" value="Trigger_fact/SurA_dom_sf"/>
</dbReference>
<dbReference type="GO" id="GO:0043022">
    <property type="term" value="F:ribosome binding"/>
    <property type="evidence" value="ECO:0007669"/>
    <property type="project" value="TreeGrafter"/>
</dbReference>
<feature type="region of interest" description="Disordered" evidence="10">
    <location>
        <begin position="1"/>
        <end position="31"/>
    </location>
</feature>
<keyword evidence="5 9" id="KW-0697">Rotamase</keyword>
<dbReference type="InterPro" id="IPR008881">
    <property type="entry name" value="Trigger_fac_ribosome-bd_bac"/>
</dbReference>
<accession>A0A5C6CR82</accession>
<keyword evidence="7 9" id="KW-0413">Isomerase</keyword>
<dbReference type="SUPFAM" id="SSF102735">
    <property type="entry name" value="Trigger factor ribosome-binding domain"/>
    <property type="match status" value="1"/>
</dbReference>
<reference evidence="13 14" key="1">
    <citation type="submission" date="2019-02" db="EMBL/GenBank/DDBJ databases">
        <title>Deep-cultivation of Planctomycetes and their phenomic and genomic characterization uncovers novel biology.</title>
        <authorList>
            <person name="Wiegand S."/>
            <person name="Jogler M."/>
            <person name="Boedeker C."/>
            <person name="Pinto D."/>
            <person name="Vollmers J."/>
            <person name="Rivas-Marin E."/>
            <person name="Kohn T."/>
            <person name="Peeters S.H."/>
            <person name="Heuer A."/>
            <person name="Rast P."/>
            <person name="Oberbeckmann S."/>
            <person name="Bunk B."/>
            <person name="Jeske O."/>
            <person name="Meyerdierks A."/>
            <person name="Storesund J.E."/>
            <person name="Kallscheuer N."/>
            <person name="Luecker S."/>
            <person name="Lage O.M."/>
            <person name="Pohl T."/>
            <person name="Merkel B.J."/>
            <person name="Hornburger P."/>
            <person name="Mueller R.-W."/>
            <person name="Bruemmer F."/>
            <person name="Labrenz M."/>
            <person name="Spormann A.M."/>
            <person name="Op Den Camp H."/>
            <person name="Overmann J."/>
            <person name="Amann R."/>
            <person name="Jetten M.S.M."/>
            <person name="Mascher T."/>
            <person name="Medema M.H."/>
            <person name="Devos D.P."/>
            <person name="Kaster A.-K."/>
            <person name="Ovreas L."/>
            <person name="Rohde M."/>
            <person name="Galperin M.Y."/>
            <person name="Jogler C."/>
        </authorList>
    </citation>
    <scope>NUCLEOTIDE SEQUENCE [LARGE SCALE GENOMIC DNA]</scope>
    <source>
        <strain evidence="13 14">Pla144</strain>
    </source>
</reference>
<evidence type="ECO:0000256" key="8">
    <source>
        <dbReference type="ARBA" id="ARBA00029986"/>
    </source>
</evidence>
<comment type="similarity">
    <text evidence="2 9">Belongs to the FKBP-type PPIase family. Tig subfamily.</text>
</comment>
<dbReference type="GO" id="GO:0015031">
    <property type="term" value="P:protein transport"/>
    <property type="evidence" value="ECO:0007669"/>
    <property type="project" value="UniProtKB-UniRule"/>
</dbReference>
<dbReference type="PANTHER" id="PTHR30560">
    <property type="entry name" value="TRIGGER FACTOR CHAPERONE AND PEPTIDYL-PROLYL CIS/TRANS ISOMERASE"/>
    <property type="match status" value="1"/>
</dbReference>
<dbReference type="EMBL" id="SJPS01000004">
    <property type="protein sequence ID" value="TWU25616.1"/>
    <property type="molecule type" value="Genomic_DNA"/>
</dbReference>
<dbReference type="Gene3D" id="3.10.50.40">
    <property type="match status" value="1"/>
</dbReference>
<comment type="catalytic activity">
    <reaction evidence="1 9">
        <text>[protein]-peptidylproline (omega=180) = [protein]-peptidylproline (omega=0)</text>
        <dbReference type="Rhea" id="RHEA:16237"/>
        <dbReference type="Rhea" id="RHEA-COMP:10747"/>
        <dbReference type="Rhea" id="RHEA-COMP:10748"/>
        <dbReference type="ChEBI" id="CHEBI:83833"/>
        <dbReference type="ChEBI" id="CHEBI:83834"/>
        <dbReference type="EC" id="5.2.1.8"/>
    </reaction>
</comment>